<feature type="compositionally biased region" description="Basic and acidic residues" evidence="1">
    <location>
        <begin position="1"/>
        <end position="10"/>
    </location>
</feature>
<evidence type="ECO:0000313" key="2">
    <source>
        <dbReference type="EMBL" id="APT30641.1"/>
    </source>
</evidence>
<evidence type="ECO:0000313" key="5">
    <source>
        <dbReference type="Proteomes" id="UP000199140"/>
    </source>
</evidence>
<dbReference type="EMBL" id="FOPK01000001">
    <property type="protein sequence ID" value="SFG22450.1"/>
    <property type="molecule type" value="Genomic_DNA"/>
</dbReference>
<keyword evidence="4" id="KW-1185">Reference proteome</keyword>
<reference evidence="3 5" key="2">
    <citation type="submission" date="2016-10" db="EMBL/GenBank/DDBJ databases">
        <authorList>
            <person name="Varghese N."/>
            <person name="Submissions S."/>
        </authorList>
    </citation>
    <scope>NUCLEOTIDE SEQUENCE [LARGE SCALE GENOMIC DNA]</scope>
    <source>
        <strain evidence="3 5">CBMB27</strain>
    </source>
</reference>
<name>A0AAE8HMR6_9HYPH</name>
<feature type="region of interest" description="Disordered" evidence="1">
    <location>
        <begin position="243"/>
        <end position="280"/>
    </location>
</feature>
<feature type="compositionally biased region" description="Low complexity" evidence="1">
    <location>
        <begin position="48"/>
        <end position="60"/>
    </location>
</feature>
<reference evidence="2 4" key="1">
    <citation type="submission" date="2016-04" db="EMBL/GenBank/DDBJ databases">
        <title>Complete genome sequencing and analysis of CBMB27, Methylobacterium phyllosphaerae isolated from leaf tissues of rice (Oryza sativa L.).</title>
        <authorList>
            <person name="Lee Y."/>
            <person name="Hwangbo K."/>
            <person name="Chung H."/>
            <person name="Yoo J."/>
            <person name="Kim K.Y."/>
            <person name="Sa T.M."/>
            <person name="Um Y."/>
            <person name="Madhaiyan M."/>
        </authorList>
    </citation>
    <scope>NUCLEOTIDE SEQUENCE [LARGE SCALE GENOMIC DNA]</scope>
    <source>
        <strain evidence="2 4">CBMB27</strain>
    </source>
</reference>
<dbReference type="AlphaFoldDB" id="A0AAE8HMR6"/>
<dbReference type="EMBL" id="CP015367">
    <property type="protein sequence ID" value="APT30641.1"/>
    <property type="molecule type" value="Genomic_DNA"/>
</dbReference>
<dbReference type="KEGG" id="mphy:MCBMB27_01350"/>
<evidence type="ECO:0000313" key="3">
    <source>
        <dbReference type="EMBL" id="SFG22450.1"/>
    </source>
</evidence>
<feature type="compositionally biased region" description="Basic residues" evidence="1">
    <location>
        <begin position="255"/>
        <end position="273"/>
    </location>
</feature>
<evidence type="ECO:0000313" key="4">
    <source>
        <dbReference type="Proteomes" id="UP000185487"/>
    </source>
</evidence>
<organism evidence="3 5">
    <name type="scientific">Methylobacterium phyllosphaerae</name>
    <dbReference type="NCBI Taxonomy" id="418223"/>
    <lineage>
        <taxon>Bacteria</taxon>
        <taxon>Pseudomonadati</taxon>
        <taxon>Pseudomonadota</taxon>
        <taxon>Alphaproteobacteria</taxon>
        <taxon>Hyphomicrobiales</taxon>
        <taxon>Methylobacteriaceae</taxon>
        <taxon>Methylobacterium</taxon>
    </lineage>
</organism>
<dbReference type="Proteomes" id="UP000185487">
    <property type="component" value="Chromosome"/>
</dbReference>
<sequence>MTGPRREGIRRVIARRTPPAEAIRDGAAALSGGVRPAPAAHHVRRSRAPGPSGRSSRSGATNPAHNRATAPVRSGRDVLRTRLRVTAILPGGRCRDDEVRLFWSESCFRELKVAGHIEEAAPKSACAAPLQSPTARSGLPVRAESAAVALRIGMSHACSRTDPRSDGPEAGSRLHQPARSPGRRDPQAGQATFARSVAGRPLPEISPVVDRAGDGLSPRLSDACVRDLQPDIAVSHGRMVPRAGRSLRSVSRPCRQPRHPARACRARRGRRGGRCAPAHG</sequence>
<accession>A0AAE8HMR6</accession>
<feature type="region of interest" description="Disordered" evidence="1">
    <location>
        <begin position="1"/>
        <end position="75"/>
    </location>
</feature>
<gene>
    <name evidence="2" type="ORF">MCBMB27_01350</name>
    <name evidence="3" type="ORF">SAMN05192567_101135</name>
</gene>
<protein>
    <submittedName>
        <fullName evidence="3">Uncharacterized protein</fullName>
    </submittedName>
</protein>
<evidence type="ECO:0000256" key="1">
    <source>
        <dbReference type="SAM" id="MobiDB-lite"/>
    </source>
</evidence>
<dbReference type="Proteomes" id="UP000199140">
    <property type="component" value="Unassembled WGS sequence"/>
</dbReference>
<proteinExistence type="predicted"/>
<feature type="region of interest" description="Disordered" evidence="1">
    <location>
        <begin position="157"/>
        <end position="210"/>
    </location>
</feature>